<dbReference type="Pfam" id="PF00072">
    <property type="entry name" value="Response_reg"/>
    <property type="match status" value="1"/>
</dbReference>
<feature type="domain" description="PAS" evidence="10">
    <location>
        <begin position="149"/>
        <end position="219"/>
    </location>
</feature>
<organism evidence="11 12">
    <name type="scientific">Fimbriimonas ginsengisoli</name>
    <dbReference type="NCBI Taxonomy" id="1005039"/>
    <lineage>
        <taxon>Bacteria</taxon>
        <taxon>Bacillati</taxon>
        <taxon>Armatimonadota</taxon>
        <taxon>Fimbriimonadia</taxon>
        <taxon>Fimbriimonadales</taxon>
        <taxon>Fimbriimonadaceae</taxon>
        <taxon>Fimbriimonas</taxon>
    </lineage>
</organism>
<proteinExistence type="predicted"/>
<dbReference type="Gene3D" id="3.30.565.10">
    <property type="entry name" value="Histidine kinase-like ATPase, C-terminal domain"/>
    <property type="match status" value="1"/>
</dbReference>
<keyword evidence="4" id="KW-0808">Transferase</keyword>
<dbReference type="CDD" id="cd00082">
    <property type="entry name" value="HisKA"/>
    <property type="match status" value="1"/>
</dbReference>
<keyword evidence="5" id="KW-0418">Kinase</keyword>
<dbReference type="Proteomes" id="UP000727962">
    <property type="component" value="Unassembled WGS sequence"/>
</dbReference>
<evidence type="ECO:0000256" key="1">
    <source>
        <dbReference type="ARBA" id="ARBA00000085"/>
    </source>
</evidence>
<evidence type="ECO:0000259" key="8">
    <source>
        <dbReference type="PROSITE" id="PS50109"/>
    </source>
</evidence>
<dbReference type="PROSITE" id="PS50112">
    <property type="entry name" value="PAS"/>
    <property type="match status" value="1"/>
</dbReference>
<dbReference type="InterPro" id="IPR003594">
    <property type="entry name" value="HATPase_dom"/>
</dbReference>
<dbReference type="Gene3D" id="1.10.287.130">
    <property type="match status" value="1"/>
</dbReference>
<gene>
    <name evidence="11" type="ORF">HYR64_02245</name>
</gene>
<dbReference type="EC" id="2.7.13.3" evidence="2"/>
<evidence type="ECO:0000256" key="2">
    <source>
        <dbReference type="ARBA" id="ARBA00012438"/>
    </source>
</evidence>
<dbReference type="InterPro" id="IPR036890">
    <property type="entry name" value="HATPase_C_sf"/>
</dbReference>
<dbReference type="EMBL" id="JACOSL010000015">
    <property type="protein sequence ID" value="MBI1755911.1"/>
    <property type="molecule type" value="Genomic_DNA"/>
</dbReference>
<dbReference type="PROSITE" id="PS50110">
    <property type="entry name" value="RESPONSE_REGULATORY"/>
    <property type="match status" value="1"/>
</dbReference>
<dbReference type="InterPro" id="IPR036097">
    <property type="entry name" value="HisK_dim/P_sf"/>
</dbReference>
<dbReference type="AlphaFoldDB" id="A0A931PVT2"/>
<evidence type="ECO:0000259" key="9">
    <source>
        <dbReference type="PROSITE" id="PS50110"/>
    </source>
</evidence>
<comment type="caution">
    <text evidence="11">The sequence shown here is derived from an EMBL/GenBank/DDBJ whole genome shotgun (WGS) entry which is preliminary data.</text>
</comment>
<feature type="domain" description="Histidine kinase" evidence="8">
    <location>
        <begin position="302"/>
        <end position="516"/>
    </location>
</feature>
<dbReference type="GO" id="GO:0005886">
    <property type="term" value="C:plasma membrane"/>
    <property type="evidence" value="ECO:0007669"/>
    <property type="project" value="TreeGrafter"/>
</dbReference>
<dbReference type="SUPFAM" id="SSF47384">
    <property type="entry name" value="Homodimeric domain of signal transducing histidine kinase"/>
    <property type="match status" value="1"/>
</dbReference>
<dbReference type="InterPro" id="IPR000014">
    <property type="entry name" value="PAS"/>
</dbReference>
<evidence type="ECO:0000313" key="11">
    <source>
        <dbReference type="EMBL" id="MBI1755911.1"/>
    </source>
</evidence>
<keyword evidence="3 7" id="KW-0597">Phosphoprotein</keyword>
<dbReference type="SMART" id="SM00388">
    <property type="entry name" value="HisKA"/>
    <property type="match status" value="1"/>
</dbReference>
<dbReference type="Pfam" id="PF02518">
    <property type="entry name" value="HATPase_c"/>
    <property type="match status" value="1"/>
</dbReference>
<evidence type="ECO:0000256" key="4">
    <source>
        <dbReference type="ARBA" id="ARBA00022679"/>
    </source>
</evidence>
<dbReference type="Pfam" id="PF00512">
    <property type="entry name" value="HisKA"/>
    <property type="match status" value="1"/>
</dbReference>
<dbReference type="GO" id="GO:0000155">
    <property type="term" value="F:phosphorelay sensor kinase activity"/>
    <property type="evidence" value="ECO:0007669"/>
    <property type="project" value="InterPro"/>
</dbReference>
<dbReference type="NCBIfam" id="TIGR00229">
    <property type="entry name" value="sensory_box"/>
    <property type="match status" value="1"/>
</dbReference>
<dbReference type="SMART" id="SM00448">
    <property type="entry name" value="REC"/>
    <property type="match status" value="1"/>
</dbReference>
<dbReference type="InterPro" id="IPR001789">
    <property type="entry name" value="Sig_transdc_resp-reg_receiver"/>
</dbReference>
<evidence type="ECO:0000256" key="5">
    <source>
        <dbReference type="ARBA" id="ARBA00022777"/>
    </source>
</evidence>
<dbReference type="Pfam" id="PF08448">
    <property type="entry name" value="PAS_4"/>
    <property type="match status" value="1"/>
</dbReference>
<dbReference type="Gene3D" id="3.40.50.2300">
    <property type="match status" value="1"/>
</dbReference>
<dbReference type="SMART" id="SM00091">
    <property type="entry name" value="PAS"/>
    <property type="match status" value="2"/>
</dbReference>
<dbReference type="SUPFAM" id="SSF52172">
    <property type="entry name" value="CheY-like"/>
    <property type="match status" value="1"/>
</dbReference>
<dbReference type="InterPro" id="IPR005467">
    <property type="entry name" value="His_kinase_dom"/>
</dbReference>
<dbReference type="SUPFAM" id="SSF55874">
    <property type="entry name" value="ATPase domain of HSP90 chaperone/DNA topoisomerase II/histidine kinase"/>
    <property type="match status" value="1"/>
</dbReference>
<evidence type="ECO:0000259" key="10">
    <source>
        <dbReference type="PROSITE" id="PS50112"/>
    </source>
</evidence>
<protein>
    <recommendedName>
        <fullName evidence="2">histidine kinase</fullName>
        <ecNumber evidence="2">2.7.13.3</ecNumber>
    </recommendedName>
</protein>
<dbReference type="GO" id="GO:0009927">
    <property type="term" value="F:histidine phosphotransfer kinase activity"/>
    <property type="evidence" value="ECO:0007669"/>
    <property type="project" value="TreeGrafter"/>
</dbReference>
<sequence>MSSKATSKGTSSPPAPDFQRLFESAPGLYLVLTPCLRIVAVTDAYLKATLTQREAILGRDLFDVFPDNPADPKATGTRNLRASLEAVLRHKTSNAMAIQKYDIRRPGTEDFEERFWSPVNVPVFGDHGEITWIIHRVEDVTDMVRMGKAESDLDRFFTLSLDMLCIANADGYFKRVSPAFTRTLGWTVEELITRPFLDFVHPDDQEATLKEVEKQIVAGEKVLQFENRYLHRDGSWRVFSWKSMPQPDGFMYATARDVTELKETQAQISNLNQGLQARAAELETARKEADRANHAKSEFLSRMSHELRTPMNAVIGYAQLLQVRSDDPRTLESAEAILKGGRHLLSMINEVLDLARIEAGKLALSVEPVQLHGVIAQAIDLVRPTAEERGIAIEFATEGCERAHVLADRQRLLQVLLNLLTNAAKYNRPNGHIQIECMETSDSCRIEVTDTGIGIDENGLNRLFKPFERLGDHTVEGTGLGLALSQSLMQLMGGGVELVRTSATGSTFAVNLVRTAALAAKATEPKRTTLKQISGPLRIVYIEDNVPNLKLLESVFEEMEDIELFTAMQASVGIMLVEDQQPDVVLLDLHLPGAHGVDVLRHLKANPKTAEIPIVVISADATDTQIKRLMRAGAKSYLTKPIDLTALFDELNDIEPRRRRAA</sequence>
<name>A0A931PVT2_FIMGI</name>
<comment type="catalytic activity">
    <reaction evidence="1">
        <text>ATP + protein L-histidine = ADP + protein N-phospho-L-histidine.</text>
        <dbReference type="EC" id="2.7.13.3"/>
    </reaction>
</comment>
<evidence type="ECO:0000256" key="6">
    <source>
        <dbReference type="ARBA" id="ARBA00023012"/>
    </source>
</evidence>
<dbReference type="PANTHER" id="PTHR43047:SF72">
    <property type="entry name" value="OSMOSENSING HISTIDINE PROTEIN KINASE SLN1"/>
    <property type="match status" value="1"/>
</dbReference>
<dbReference type="InterPro" id="IPR003661">
    <property type="entry name" value="HisK_dim/P_dom"/>
</dbReference>
<dbReference type="SUPFAM" id="SSF55785">
    <property type="entry name" value="PYP-like sensor domain (PAS domain)"/>
    <property type="match status" value="2"/>
</dbReference>
<dbReference type="Gene3D" id="3.30.450.20">
    <property type="entry name" value="PAS domain"/>
    <property type="match status" value="2"/>
</dbReference>
<dbReference type="InterPro" id="IPR011006">
    <property type="entry name" value="CheY-like_superfamily"/>
</dbReference>
<reference evidence="11" key="1">
    <citation type="submission" date="2020-07" db="EMBL/GenBank/DDBJ databases">
        <title>Huge and variable diversity of episymbiotic CPR bacteria and DPANN archaea in groundwater ecosystems.</title>
        <authorList>
            <person name="He C.Y."/>
            <person name="Keren R."/>
            <person name="Whittaker M."/>
            <person name="Farag I.F."/>
            <person name="Doudna J."/>
            <person name="Cate J.H.D."/>
            <person name="Banfield J.F."/>
        </authorList>
    </citation>
    <scope>NUCLEOTIDE SEQUENCE</scope>
    <source>
        <strain evidence="11">NC_groundwater_17_Pr7_B-0.1um_64_12</strain>
    </source>
</reference>
<keyword evidence="6" id="KW-0902">Two-component regulatory system</keyword>
<dbReference type="InterPro" id="IPR013655">
    <property type="entry name" value="PAS_fold_3"/>
</dbReference>
<dbReference type="InterPro" id="IPR013656">
    <property type="entry name" value="PAS_4"/>
</dbReference>
<dbReference type="CDD" id="cd00130">
    <property type="entry name" value="PAS"/>
    <property type="match status" value="1"/>
</dbReference>
<dbReference type="PANTHER" id="PTHR43047">
    <property type="entry name" value="TWO-COMPONENT HISTIDINE PROTEIN KINASE"/>
    <property type="match status" value="1"/>
</dbReference>
<dbReference type="PRINTS" id="PR00344">
    <property type="entry name" value="BCTRLSENSOR"/>
</dbReference>
<dbReference type="InterPro" id="IPR004358">
    <property type="entry name" value="Sig_transdc_His_kin-like_C"/>
</dbReference>
<evidence type="ECO:0000256" key="7">
    <source>
        <dbReference type="PROSITE-ProRule" id="PRU00169"/>
    </source>
</evidence>
<feature type="modified residue" description="4-aspartylphosphate" evidence="7">
    <location>
        <position position="588"/>
    </location>
</feature>
<feature type="domain" description="Response regulatory" evidence="9">
    <location>
        <begin position="538"/>
        <end position="655"/>
    </location>
</feature>
<accession>A0A931PVT2</accession>
<dbReference type="SMART" id="SM00387">
    <property type="entry name" value="HATPase_c"/>
    <property type="match status" value="1"/>
</dbReference>
<evidence type="ECO:0000313" key="12">
    <source>
        <dbReference type="Proteomes" id="UP000727962"/>
    </source>
</evidence>
<dbReference type="InterPro" id="IPR035965">
    <property type="entry name" value="PAS-like_dom_sf"/>
</dbReference>
<dbReference type="Pfam" id="PF08447">
    <property type="entry name" value="PAS_3"/>
    <property type="match status" value="1"/>
</dbReference>
<evidence type="ECO:0000256" key="3">
    <source>
        <dbReference type="ARBA" id="ARBA00022553"/>
    </source>
</evidence>
<dbReference type="PROSITE" id="PS50109">
    <property type="entry name" value="HIS_KIN"/>
    <property type="match status" value="1"/>
</dbReference>